<reference evidence="1" key="2">
    <citation type="journal article" date="2022" name="New Phytol.">
        <title>Evolutionary transition to the ectomycorrhizal habit in the genomes of a hyperdiverse lineage of mushroom-forming fungi.</title>
        <authorList>
            <person name="Looney B."/>
            <person name="Miyauchi S."/>
            <person name="Morin E."/>
            <person name="Drula E."/>
            <person name="Courty P.E."/>
            <person name="Kohler A."/>
            <person name="Kuo A."/>
            <person name="LaButti K."/>
            <person name="Pangilinan J."/>
            <person name="Lipzen A."/>
            <person name="Riley R."/>
            <person name="Andreopoulos W."/>
            <person name="He G."/>
            <person name="Johnson J."/>
            <person name="Nolan M."/>
            <person name="Tritt A."/>
            <person name="Barry K.W."/>
            <person name="Grigoriev I.V."/>
            <person name="Nagy L.G."/>
            <person name="Hibbett D."/>
            <person name="Henrissat B."/>
            <person name="Matheny P.B."/>
            <person name="Labbe J."/>
            <person name="Martin F.M."/>
        </authorList>
    </citation>
    <scope>NUCLEOTIDE SEQUENCE</scope>
    <source>
        <strain evidence="1">HHB10654</strain>
    </source>
</reference>
<comment type="caution">
    <text evidence="1">The sequence shown here is derived from an EMBL/GenBank/DDBJ whole genome shotgun (WGS) entry which is preliminary data.</text>
</comment>
<accession>A0ACB8SNR2</accession>
<evidence type="ECO:0000313" key="2">
    <source>
        <dbReference type="Proteomes" id="UP000814140"/>
    </source>
</evidence>
<name>A0ACB8SNR2_9AGAM</name>
<organism evidence="1 2">
    <name type="scientific">Artomyces pyxidatus</name>
    <dbReference type="NCBI Taxonomy" id="48021"/>
    <lineage>
        <taxon>Eukaryota</taxon>
        <taxon>Fungi</taxon>
        <taxon>Dikarya</taxon>
        <taxon>Basidiomycota</taxon>
        <taxon>Agaricomycotina</taxon>
        <taxon>Agaricomycetes</taxon>
        <taxon>Russulales</taxon>
        <taxon>Auriscalpiaceae</taxon>
        <taxon>Artomyces</taxon>
    </lineage>
</organism>
<gene>
    <name evidence="1" type="ORF">BV25DRAFT_1841623</name>
</gene>
<dbReference type="Proteomes" id="UP000814140">
    <property type="component" value="Unassembled WGS sequence"/>
</dbReference>
<evidence type="ECO:0000313" key="1">
    <source>
        <dbReference type="EMBL" id="KAI0057518.1"/>
    </source>
</evidence>
<keyword evidence="2" id="KW-1185">Reference proteome</keyword>
<sequence>MWTKAEHKTFLRPWLVNYRTYKNEGRLSFFWPDLYTAWFAKFPETEDGVIETNGKPVPVVAGQPQTMRNKLRNWVNNNHRKVLDQGGAASGSKKVLNLCGRATRRPTLSQVYQRLYWKKHLKPLVDPQYKAYEKECEKKGVKAQAELAWRNDYCLQILPKDSEEVKAAVHAAFAASGADTPLSVDEEGEESVGEGESVEPEGTQSMGEGRSRVASASVTRLPTETLNKYEKAIEALPRTVMTMLREIWQQTGWVGTFLVGGPQPGLGGNLQSFSAHTTMDNGTTFGKSLPQYSDRIEAPFVSFLEREFPPSVCARFALPGTTPSGGAVMSTSTALNTMPTAAAGQPPATGSADPAVPSTGDAEPTRPRTRKRPLNPLATAGANEGEDDEDEDYDEDDDEEEPLSKKAKQKALAPPVAPRESSRPGSAYERERAENIARNKALMKQLEIDGGFAALARQVDEEISRRAESTHSAASTTKPKPRMVTKTSEANKAAQLPGDKEIHVHTGEIGADGGGDSADGEGDNAGGGGGESTPDDGEADVAKTANGGDGDKTQDAPACQPIQPVSKPDGMVCDEDGRDPIPHDSVSSNNTSTDGPRAEELAGGSLNQKTSNEEEPVDEQEACSGTVGEVVAYEVARREIEDDGGDRSSERAFIKETLGVLEGACEEDDWRASLRLWCQLECMLGFPSREEKKNKLIASGRPKAMAFWLKRGRDYEKPPVIDDFSAYIDEFRAWWIELQPAWRGTEWPLVRTTPTGEEWEKTKRGGANGFVIALIMLSWGAGGKLEEGERRQMASMIEDVRWVLEAMVTGGPSTVNKRKSADEEGEGMNKKEERGSEKASAGDGVSLRLLRQVVSAGRAAGACPRRNRENSPENRGNRLLDI</sequence>
<reference evidence="1" key="1">
    <citation type="submission" date="2021-03" db="EMBL/GenBank/DDBJ databases">
        <authorList>
            <consortium name="DOE Joint Genome Institute"/>
            <person name="Ahrendt S."/>
            <person name="Looney B.P."/>
            <person name="Miyauchi S."/>
            <person name="Morin E."/>
            <person name="Drula E."/>
            <person name="Courty P.E."/>
            <person name="Chicoki N."/>
            <person name="Fauchery L."/>
            <person name="Kohler A."/>
            <person name="Kuo A."/>
            <person name="Labutti K."/>
            <person name="Pangilinan J."/>
            <person name="Lipzen A."/>
            <person name="Riley R."/>
            <person name="Andreopoulos W."/>
            <person name="He G."/>
            <person name="Johnson J."/>
            <person name="Barry K.W."/>
            <person name="Grigoriev I.V."/>
            <person name="Nagy L."/>
            <person name="Hibbett D."/>
            <person name="Henrissat B."/>
            <person name="Matheny P.B."/>
            <person name="Labbe J."/>
            <person name="Martin F."/>
        </authorList>
    </citation>
    <scope>NUCLEOTIDE SEQUENCE</scope>
    <source>
        <strain evidence="1">HHB10654</strain>
    </source>
</reference>
<proteinExistence type="predicted"/>
<dbReference type="EMBL" id="MU277246">
    <property type="protein sequence ID" value="KAI0057518.1"/>
    <property type="molecule type" value="Genomic_DNA"/>
</dbReference>
<protein>
    <submittedName>
        <fullName evidence="1">Uncharacterized protein</fullName>
    </submittedName>
</protein>